<reference evidence="4 5" key="1">
    <citation type="submission" date="2019-09" db="EMBL/GenBank/DDBJ databases">
        <authorList>
            <person name="Ou C."/>
        </authorList>
    </citation>
    <scope>NUCLEOTIDE SEQUENCE [LARGE SCALE GENOMIC DNA]</scope>
    <source>
        <strain evidence="4">S2</strain>
        <tissue evidence="4">Leaf</tissue>
    </source>
</reference>
<evidence type="ECO:0000256" key="3">
    <source>
        <dbReference type="ARBA" id="ARBA00023315"/>
    </source>
</evidence>
<dbReference type="Proteomes" id="UP000327157">
    <property type="component" value="Chromosome 14"/>
</dbReference>
<name>A0A5N5GEG9_9ROSA</name>
<dbReference type="GO" id="GO:0016746">
    <property type="term" value="F:acyltransferase activity"/>
    <property type="evidence" value="ECO:0007669"/>
    <property type="project" value="UniProtKB-KW"/>
</dbReference>
<keyword evidence="2 4" id="KW-0808">Transferase</keyword>
<reference evidence="4 5" key="3">
    <citation type="submission" date="2019-11" db="EMBL/GenBank/DDBJ databases">
        <title>A de novo genome assembly of a pear dwarfing rootstock.</title>
        <authorList>
            <person name="Wang F."/>
            <person name="Wang J."/>
            <person name="Li S."/>
            <person name="Zhang Y."/>
            <person name="Fang M."/>
            <person name="Ma L."/>
            <person name="Zhao Y."/>
            <person name="Jiang S."/>
        </authorList>
    </citation>
    <scope>NUCLEOTIDE SEQUENCE [LARGE SCALE GENOMIC DNA]</scope>
    <source>
        <strain evidence="4">S2</strain>
        <tissue evidence="4">Leaf</tissue>
    </source>
</reference>
<dbReference type="OrthoDB" id="671439at2759"/>
<keyword evidence="5" id="KW-1185">Reference proteome</keyword>
<evidence type="ECO:0000256" key="2">
    <source>
        <dbReference type="ARBA" id="ARBA00022679"/>
    </source>
</evidence>
<organism evidence="4 5">
    <name type="scientific">Pyrus ussuriensis x Pyrus communis</name>
    <dbReference type="NCBI Taxonomy" id="2448454"/>
    <lineage>
        <taxon>Eukaryota</taxon>
        <taxon>Viridiplantae</taxon>
        <taxon>Streptophyta</taxon>
        <taxon>Embryophyta</taxon>
        <taxon>Tracheophyta</taxon>
        <taxon>Spermatophyta</taxon>
        <taxon>Magnoliopsida</taxon>
        <taxon>eudicotyledons</taxon>
        <taxon>Gunneridae</taxon>
        <taxon>Pentapetalae</taxon>
        <taxon>rosids</taxon>
        <taxon>fabids</taxon>
        <taxon>Rosales</taxon>
        <taxon>Rosaceae</taxon>
        <taxon>Amygdaloideae</taxon>
        <taxon>Maleae</taxon>
        <taxon>Pyrus</taxon>
    </lineage>
</organism>
<dbReference type="InterPro" id="IPR023213">
    <property type="entry name" value="CAT-like_dom_sf"/>
</dbReference>
<protein>
    <submittedName>
        <fullName evidence="4">Salutaridinol 7-O-acetyltransferase-like</fullName>
    </submittedName>
</protein>
<dbReference type="AlphaFoldDB" id="A0A5N5GEG9"/>
<accession>A0A5N5GEG9</accession>
<evidence type="ECO:0000313" key="4">
    <source>
        <dbReference type="EMBL" id="KAB2609114.1"/>
    </source>
</evidence>
<sequence>MELEIVSREIIKPSSPTPSHLRTFNFCYFDKMAGRMYVPVVLFYNPAAGACAVEKSNLLKKSLSETLALYYPFAGRVVDAKYIDCTDEGVTYLEAKIHAKLSEVLRNPDNETLDLLFADNLQWEDTNLSTLLAVQVSYFECGGMAISMCMSHKLGDAATLITFIKDWAAMASNSGEHLIPLFDITSMFPQDDIPIGKEHVNDKGKLATRRFVFDALKIAALKAIVAQKVHNPTKVEVVTALLFKCASSTSGGRAVLCQNINLRSRLVPPMQENFVGNLAWFFSVPKLEEDGEIELPGFVGQMKEALAEFCNTYASKFRGKEWCLSIQQHMKKAKELSGSGTAKYICSSWCRLPIYEVDFGWGKPVWARIGSRAGKNVSILLDTRSGDGIEAFVTLEEQDMAKFERNEELLAFATFNPNPIEELS</sequence>
<dbReference type="PANTHER" id="PTHR31623:SF17">
    <property type="entry name" value="F21J9.9"/>
    <property type="match status" value="1"/>
</dbReference>
<dbReference type="PANTHER" id="PTHR31623">
    <property type="entry name" value="F21J9.9"/>
    <property type="match status" value="1"/>
</dbReference>
<comment type="caution">
    <text evidence="4">The sequence shown here is derived from an EMBL/GenBank/DDBJ whole genome shotgun (WGS) entry which is preliminary data.</text>
</comment>
<gene>
    <name evidence="4" type="ORF">D8674_012282</name>
</gene>
<dbReference type="EMBL" id="SMOL01000553">
    <property type="protein sequence ID" value="KAB2609114.1"/>
    <property type="molecule type" value="Genomic_DNA"/>
</dbReference>
<dbReference type="Pfam" id="PF02458">
    <property type="entry name" value="Transferase"/>
    <property type="match status" value="1"/>
</dbReference>
<keyword evidence="3" id="KW-0012">Acyltransferase</keyword>
<proteinExistence type="inferred from homology"/>
<evidence type="ECO:0000256" key="1">
    <source>
        <dbReference type="ARBA" id="ARBA00009861"/>
    </source>
</evidence>
<comment type="similarity">
    <text evidence="1">Belongs to the plant acyltransferase family.</text>
</comment>
<reference evidence="5" key="2">
    <citation type="submission" date="2019-10" db="EMBL/GenBank/DDBJ databases">
        <title>A de novo genome assembly of a pear dwarfing rootstock.</title>
        <authorList>
            <person name="Wang F."/>
            <person name="Wang J."/>
            <person name="Li S."/>
            <person name="Zhang Y."/>
            <person name="Fang M."/>
            <person name="Ma L."/>
            <person name="Zhao Y."/>
            <person name="Jiang S."/>
        </authorList>
    </citation>
    <scope>NUCLEOTIDE SEQUENCE [LARGE SCALE GENOMIC DNA]</scope>
</reference>
<evidence type="ECO:0000313" key="5">
    <source>
        <dbReference type="Proteomes" id="UP000327157"/>
    </source>
</evidence>
<dbReference type="Gene3D" id="3.30.559.10">
    <property type="entry name" value="Chloramphenicol acetyltransferase-like domain"/>
    <property type="match status" value="2"/>
</dbReference>